<keyword evidence="1" id="KW-0520">NAD</keyword>
<dbReference type="Proteomes" id="UP000245449">
    <property type="component" value="Unassembled WGS sequence"/>
</dbReference>
<protein>
    <submittedName>
        <fullName evidence="3">NAD-dependent epimerase</fullName>
    </submittedName>
</protein>
<dbReference type="Gene3D" id="3.90.25.10">
    <property type="entry name" value="UDP-galactose 4-epimerase, domain 1"/>
    <property type="match status" value="1"/>
</dbReference>
<name>A0A2U1JI75_9FLAO</name>
<dbReference type="Gene3D" id="3.40.50.720">
    <property type="entry name" value="NAD(P)-binding Rossmann-like Domain"/>
    <property type="match status" value="1"/>
</dbReference>
<proteinExistence type="predicted"/>
<dbReference type="RefSeq" id="WP_116725003.1">
    <property type="nucleotide sequence ID" value="NZ_QCZI01000010.1"/>
</dbReference>
<evidence type="ECO:0000256" key="1">
    <source>
        <dbReference type="ARBA" id="ARBA00023027"/>
    </source>
</evidence>
<feature type="domain" description="NAD-dependent epimerase/dehydratase" evidence="2">
    <location>
        <begin position="3"/>
        <end position="260"/>
    </location>
</feature>
<dbReference type="InterPro" id="IPR001509">
    <property type="entry name" value="Epimerase_deHydtase"/>
</dbReference>
<dbReference type="Pfam" id="PF01370">
    <property type="entry name" value="Epimerase"/>
    <property type="match status" value="1"/>
</dbReference>
<dbReference type="PANTHER" id="PTHR43574">
    <property type="entry name" value="EPIMERASE-RELATED"/>
    <property type="match status" value="1"/>
</dbReference>
<evidence type="ECO:0000313" key="3">
    <source>
        <dbReference type="EMBL" id="PWA04856.1"/>
    </source>
</evidence>
<gene>
    <name evidence="3" type="ORF">DB895_08805</name>
</gene>
<dbReference type="SUPFAM" id="SSF51735">
    <property type="entry name" value="NAD(P)-binding Rossmann-fold domains"/>
    <property type="match status" value="1"/>
</dbReference>
<dbReference type="AlphaFoldDB" id="A0A2U1JI75"/>
<evidence type="ECO:0000313" key="4">
    <source>
        <dbReference type="Proteomes" id="UP000245449"/>
    </source>
</evidence>
<keyword evidence="4" id="KW-1185">Reference proteome</keyword>
<accession>A0A2U1JI75</accession>
<dbReference type="InterPro" id="IPR036291">
    <property type="entry name" value="NAD(P)-bd_dom_sf"/>
</dbReference>
<dbReference type="EMBL" id="QCZI01000010">
    <property type="protein sequence ID" value="PWA04856.1"/>
    <property type="molecule type" value="Genomic_DNA"/>
</dbReference>
<comment type="caution">
    <text evidence="3">The sequence shown here is derived from an EMBL/GenBank/DDBJ whole genome shotgun (WGS) entry which is preliminary data.</text>
</comment>
<sequence>MKILITGAAGFIGMHAVSKFASLGHEVIGLDNINAYYQTDLKYARLAELGINRDDLEYNKTVDGKNNIKFVLLDIQDAGNLNSLFATQKFDIVIHLAAQAGVRYSITNPRDYIDSNIIGFYNMLEACRNFPVKHLVFASSSSVYGNTDTIPFAENQNTDLPVSFYAATKKSNEVMAHAYADLYQMRVTGLRFFTVYGPWGRPDMAPVLFAKAGMEHKPIKVFNNGEQSRDFTYIDDIIQGIVLVSQSESNDKNYQILNIGKGSPVALMDFIHLLEKELGTPFQYDFMPPQKGDVVTTYSNTQEIEKLGYKATTPLELGIPKFIKWFKEYYGG</sequence>
<organism evidence="3 4">
    <name type="scientific">Flavobacterium psychrotolerans</name>
    <dbReference type="NCBI Taxonomy" id="2169410"/>
    <lineage>
        <taxon>Bacteria</taxon>
        <taxon>Pseudomonadati</taxon>
        <taxon>Bacteroidota</taxon>
        <taxon>Flavobacteriia</taxon>
        <taxon>Flavobacteriales</taxon>
        <taxon>Flavobacteriaceae</taxon>
        <taxon>Flavobacterium</taxon>
    </lineage>
</organism>
<evidence type="ECO:0000259" key="2">
    <source>
        <dbReference type="Pfam" id="PF01370"/>
    </source>
</evidence>
<dbReference type="OrthoDB" id="9801785at2"/>
<reference evidence="3 4" key="1">
    <citation type="submission" date="2018-04" db="EMBL/GenBank/DDBJ databases">
        <title>Flavobacterium sp. nov., isolated from glacier ice.</title>
        <authorList>
            <person name="Liu Q."/>
            <person name="Xin Y.-H."/>
        </authorList>
    </citation>
    <scope>NUCLEOTIDE SEQUENCE [LARGE SCALE GENOMIC DNA]</scope>
    <source>
        <strain evidence="3 4">RB1R5</strain>
    </source>
</reference>
<dbReference type="PRINTS" id="PR01713">
    <property type="entry name" value="NUCEPIMERASE"/>
</dbReference>